<sequence>MDIFRREVSSQAYKATANTNEVDELWKICYRDSLGDENISKWPKSKWTAEKVSNRSFQIKLNLLSL</sequence>
<keyword evidence="1" id="KW-1185">Reference proteome</keyword>
<evidence type="ECO:0000313" key="2">
    <source>
        <dbReference type="WBParaSite" id="EN70_1961"/>
    </source>
</evidence>
<dbReference type="WBParaSite" id="EN70_1961">
    <property type="protein sequence ID" value="EN70_1961"/>
    <property type="gene ID" value="EN70_1961"/>
</dbReference>
<name>A0A1I7VFJ4_LOALO</name>
<accession>A0A1I7VFJ4</accession>
<protein>
    <submittedName>
        <fullName evidence="2">Uncharacterized protein</fullName>
    </submittedName>
</protein>
<organism evidence="1 2">
    <name type="scientific">Loa loa</name>
    <name type="common">Eye worm</name>
    <name type="synonym">Filaria loa</name>
    <dbReference type="NCBI Taxonomy" id="7209"/>
    <lineage>
        <taxon>Eukaryota</taxon>
        <taxon>Metazoa</taxon>
        <taxon>Ecdysozoa</taxon>
        <taxon>Nematoda</taxon>
        <taxon>Chromadorea</taxon>
        <taxon>Rhabditida</taxon>
        <taxon>Spirurina</taxon>
        <taxon>Spiruromorpha</taxon>
        <taxon>Filarioidea</taxon>
        <taxon>Onchocercidae</taxon>
        <taxon>Loa</taxon>
    </lineage>
</organism>
<reference evidence="1" key="1">
    <citation type="submission" date="2012-04" db="EMBL/GenBank/DDBJ databases">
        <title>The Genome Sequence of Loa loa.</title>
        <authorList>
            <consortium name="The Broad Institute Genome Sequencing Platform"/>
            <consortium name="Broad Institute Genome Sequencing Center for Infectious Disease"/>
            <person name="Nutman T.B."/>
            <person name="Fink D.L."/>
            <person name="Russ C."/>
            <person name="Young S."/>
            <person name="Zeng Q."/>
            <person name="Gargeya S."/>
            <person name="Alvarado L."/>
            <person name="Berlin A."/>
            <person name="Chapman S.B."/>
            <person name="Chen Z."/>
            <person name="Freedman E."/>
            <person name="Gellesch M."/>
            <person name="Goldberg J."/>
            <person name="Griggs A."/>
            <person name="Gujja S."/>
            <person name="Heilman E.R."/>
            <person name="Heiman D."/>
            <person name="Howarth C."/>
            <person name="Mehta T."/>
            <person name="Neiman D."/>
            <person name="Pearson M."/>
            <person name="Roberts A."/>
            <person name="Saif S."/>
            <person name="Shea T."/>
            <person name="Shenoy N."/>
            <person name="Sisk P."/>
            <person name="Stolte C."/>
            <person name="Sykes S."/>
            <person name="White J."/>
            <person name="Yandava C."/>
            <person name="Haas B."/>
            <person name="Henn M.R."/>
            <person name="Nusbaum C."/>
            <person name="Birren B."/>
        </authorList>
    </citation>
    <scope>NUCLEOTIDE SEQUENCE [LARGE SCALE GENOMIC DNA]</scope>
</reference>
<evidence type="ECO:0000313" key="1">
    <source>
        <dbReference type="Proteomes" id="UP000095285"/>
    </source>
</evidence>
<dbReference type="Proteomes" id="UP000095285">
    <property type="component" value="Unassembled WGS sequence"/>
</dbReference>
<proteinExistence type="predicted"/>
<reference evidence="2" key="2">
    <citation type="submission" date="2016-11" db="UniProtKB">
        <authorList>
            <consortium name="WormBaseParasite"/>
        </authorList>
    </citation>
    <scope>IDENTIFICATION</scope>
</reference>
<dbReference type="AlphaFoldDB" id="A0A1I7VFJ4"/>